<gene>
    <name evidence="2" type="ORF">ACFOLG_01910</name>
</gene>
<dbReference type="RefSeq" id="WP_386087808.1">
    <property type="nucleotide sequence ID" value="NZ_JBHRXN010000004.1"/>
</dbReference>
<keyword evidence="3" id="KW-1185">Reference proteome</keyword>
<dbReference type="Proteomes" id="UP001595741">
    <property type="component" value="Unassembled WGS sequence"/>
</dbReference>
<sequence>MSDQSPCDLHPDLELDRVQFIGKIIKDARNGARLEYNPEAGDTSWSSGCRGFSWAWQRLLGAAGTKGYEWLSTIDSSMHYVGAIGSVPFRFYHGDSKKPKNKFIEEKFSQRQQFNLDLGAVPAHQDLIFLFAAETDAQGVTERVIFAAVQPNGHVVSSIDATSDAPIPAIAPVHLPEESGVELGAAKVSGKRKKQKKTANGDTH</sequence>
<organism evidence="2 3">
    <name type="scientific">Vogesella facilis</name>
    <dbReference type="NCBI Taxonomy" id="1655232"/>
    <lineage>
        <taxon>Bacteria</taxon>
        <taxon>Pseudomonadati</taxon>
        <taxon>Pseudomonadota</taxon>
        <taxon>Betaproteobacteria</taxon>
        <taxon>Neisseriales</taxon>
        <taxon>Chromobacteriaceae</taxon>
        <taxon>Vogesella</taxon>
    </lineage>
</organism>
<proteinExistence type="predicted"/>
<evidence type="ECO:0000256" key="1">
    <source>
        <dbReference type="SAM" id="MobiDB-lite"/>
    </source>
</evidence>
<feature type="region of interest" description="Disordered" evidence="1">
    <location>
        <begin position="184"/>
        <end position="204"/>
    </location>
</feature>
<name>A0ABV7R9K9_9NEIS</name>
<evidence type="ECO:0000313" key="2">
    <source>
        <dbReference type="EMBL" id="MFC3530929.1"/>
    </source>
</evidence>
<accession>A0ABV7R9K9</accession>
<reference evidence="3" key="1">
    <citation type="journal article" date="2019" name="Int. J. Syst. Evol. Microbiol.">
        <title>The Global Catalogue of Microorganisms (GCM) 10K type strain sequencing project: providing services to taxonomists for standard genome sequencing and annotation.</title>
        <authorList>
            <consortium name="The Broad Institute Genomics Platform"/>
            <consortium name="The Broad Institute Genome Sequencing Center for Infectious Disease"/>
            <person name="Wu L."/>
            <person name="Ma J."/>
        </authorList>
    </citation>
    <scope>NUCLEOTIDE SEQUENCE [LARGE SCALE GENOMIC DNA]</scope>
    <source>
        <strain evidence="3">KCTC 42742</strain>
    </source>
</reference>
<protein>
    <submittedName>
        <fullName evidence="2">Uncharacterized protein</fullName>
    </submittedName>
</protein>
<comment type="caution">
    <text evidence="2">The sequence shown here is derived from an EMBL/GenBank/DDBJ whole genome shotgun (WGS) entry which is preliminary data.</text>
</comment>
<evidence type="ECO:0000313" key="3">
    <source>
        <dbReference type="Proteomes" id="UP001595741"/>
    </source>
</evidence>
<dbReference type="EMBL" id="JBHRXN010000004">
    <property type="protein sequence ID" value="MFC3530929.1"/>
    <property type="molecule type" value="Genomic_DNA"/>
</dbReference>